<dbReference type="InterPro" id="IPR002625">
    <property type="entry name" value="Smr_dom"/>
</dbReference>
<dbReference type="AlphaFoldDB" id="A0AAV9WTZ4"/>
<gene>
    <name evidence="3" type="ORF">TWF694_004876</name>
</gene>
<protein>
    <recommendedName>
        <fullName evidence="2">Smr domain-containing protein</fullName>
    </recommendedName>
</protein>
<dbReference type="SUPFAM" id="SSF160443">
    <property type="entry name" value="SMR domain-like"/>
    <property type="match status" value="1"/>
</dbReference>
<reference evidence="3 4" key="1">
    <citation type="submission" date="2019-10" db="EMBL/GenBank/DDBJ databases">
        <authorList>
            <person name="Palmer J.M."/>
        </authorList>
    </citation>
    <scope>NUCLEOTIDE SEQUENCE [LARGE SCALE GENOMIC DNA]</scope>
    <source>
        <strain evidence="3 4">TWF694</strain>
    </source>
</reference>
<evidence type="ECO:0000259" key="2">
    <source>
        <dbReference type="PROSITE" id="PS50828"/>
    </source>
</evidence>
<dbReference type="Pfam" id="PF01713">
    <property type="entry name" value="Smr"/>
    <property type="match status" value="1"/>
</dbReference>
<name>A0AAV9WTZ4_9PEZI</name>
<keyword evidence="4" id="KW-1185">Reference proteome</keyword>
<dbReference type="InterPro" id="IPR036063">
    <property type="entry name" value="Smr_dom_sf"/>
</dbReference>
<dbReference type="SMART" id="SM01162">
    <property type="entry name" value="DUF1771"/>
    <property type="match status" value="1"/>
</dbReference>
<accession>A0AAV9WTZ4</accession>
<dbReference type="InterPro" id="IPR053020">
    <property type="entry name" value="Smr_domain_protein"/>
</dbReference>
<evidence type="ECO:0000313" key="3">
    <source>
        <dbReference type="EMBL" id="KAK6526272.1"/>
    </source>
</evidence>
<dbReference type="SMART" id="SM00463">
    <property type="entry name" value="SMR"/>
    <property type="match status" value="1"/>
</dbReference>
<dbReference type="PANTHER" id="PTHR47417:SF1">
    <property type="entry name" value="SMR DOMAIN-CONTAINING PROTEIN YPL199C"/>
    <property type="match status" value="1"/>
</dbReference>
<feature type="region of interest" description="Disordered" evidence="1">
    <location>
        <begin position="1"/>
        <end position="25"/>
    </location>
</feature>
<feature type="domain" description="Smr" evidence="2">
    <location>
        <begin position="100"/>
        <end position="175"/>
    </location>
</feature>
<dbReference type="EMBL" id="JAVHJO010000016">
    <property type="protein sequence ID" value="KAK6526272.1"/>
    <property type="molecule type" value="Genomic_DNA"/>
</dbReference>
<feature type="region of interest" description="Disordered" evidence="1">
    <location>
        <begin position="48"/>
        <end position="73"/>
    </location>
</feature>
<feature type="compositionally biased region" description="Low complexity" evidence="1">
    <location>
        <begin position="191"/>
        <end position="229"/>
    </location>
</feature>
<dbReference type="PANTHER" id="PTHR47417">
    <property type="entry name" value="SMR DOMAIN-CONTAINING PROTEIN YPL199C"/>
    <property type="match status" value="1"/>
</dbReference>
<dbReference type="Gene3D" id="3.30.1370.110">
    <property type="match status" value="1"/>
</dbReference>
<feature type="compositionally biased region" description="Polar residues" evidence="1">
    <location>
        <begin position="1"/>
        <end position="12"/>
    </location>
</feature>
<proteinExistence type="predicted"/>
<dbReference type="Pfam" id="PF08590">
    <property type="entry name" value="DUF1771"/>
    <property type="match status" value="1"/>
</dbReference>
<evidence type="ECO:0000256" key="1">
    <source>
        <dbReference type="SAM" id="MobiDB-lite"/>
    </source>
</evidence>
<organism evidence="3 4">
    <name type="scientific">Orbilia ellipsospora</name>
    <dbReference type="NCBI Taxonomy" id="2528407"/>
    <lineage>
        <taxon>Eukaryota</taxon>
        <taxon>Fungi</taxon>
        <taxon>Dikarya</taxon>
        <taxon>Ascomycota</taxon>
        <taxon>Pezizomycotina</taxon>
        <taxon>Orbiliomycetes</taxon>
        <taxon>Orbiliales</taxon>
        <taxon>Orbiliaceae</taxon>
        <taxon>Orbilia</taxon>
    </lineage>
</organism>
<evidence type="ECO:0000313" key="4">
    <source>
        <dbReference type="Proteomes" id="UP001365542"/>
    </source>
</evidence>
<sequence>MSYQMRTLSANPLTGDRRGGQHAADEAEYDRLRGLARTEQNRRHELISQSREAYQSGDGARAHQLSQEAKKHEANADAYNKQASDYIFRVNNASQAEDTIDLHGLFVEEAEEILATRIDAAKRQNAKGLHVIVGKGIHSENHVQKIKPAVEKFCREHNLVYSIEQNVGRIYIDLHAEGSGEVDPSQHSWAYGGQQQQSHGGYQQHQQPQYQPQPHPHQQQQHQQHQQQQQGGGQQEDPTAGLLKLVFGVIKKLFCK</sequence>
<dbReference type="PROSITE" id="PS50828">
    <property type="entry name" value="SMR"/>
    <property type="match status" value="1"/>
</dbReference>
<feature type="region of interest" description="Disordered" evidence="1">
    <location>
        <begin position="182"/>
        <end position="238"/>
    </location>
</feature>
<dbReference type="InterPro" id="IPR013899">
    <property type="entry name" value="DUF1771"/>
</dbReference>
<feature type="compositionally biased region" description="Basic and acidic residues" evidence="1">
    <location>
        <begin position="15"/>
        <end position="25"/>
    </location>
</feature>
<comment type="caution">
    <text evidence="3">The sequence shown here is derived from an EMBL/GenBank/DDBJ whole genome shotgun (WGS) entry which is preliminary data.</text>
</comment>
<dbReference type="Proteomes" id="UP001365542">
    <property type="component" value="Unassembled WGS sequence"/>
</dbReference>